<dbReference type="EMBL" id="SMGI01000002">
    <property type="protein sequence ID" value="TCK67315.1"/>
    <property type="molecule type" value="Genomic_DNA"/>
</dbReference>
<dbReference type="AlphaFoldDB" id="A0A4R1KQH7"/>
<comment type="caution">
    <text evidence="1">The sequence shown here is derived from an EMBL/GenBank/DDBJ whole genome shotgun (WGS) entry which is preliminary data.</text>
</comment>
<reference evidence="1 2" key="1">
    <citation type="journal article" date="2015" name="Stand. Genomic Sci.">
        <title>Genomic Encyclopedia of Bacterial and Archaeal Type Strains, Phase III: the genomes of soil and plant-associated and newly described type strains.</title>
        <authorList>
            <person name="Whitman W.B."/>
            <person name="Woyke T."/>
            <person name="Klenk H.P."/>
            <person name="Zhou Y."/>
            <person name="Lilburn T.G."/>
            <person name="Beck B.J."/>
            <person name="De Vos P."/>
            <person name="Vandamme P."/>
            <person name="Eisen J.A."/>
            <person name="Garrity G."/>
            <person name="Hugenholtz P."/>
            <person name="Kyrpides N.C."/>
        </authorList>
    </citation>
    <scope>NUCLEOTIDE SEQUENCE [LARGE SCALE GENOMIC DNA]</scope>
    <source>
        <strain evidence="1 2">CECT 8445</strain>
    </source>
</reference>
<gene>
    <name evidence="1" type="ORF">DFQ05_1089</name>
</gene>
<proteinExistence type="predicted"/>
<dbReference type="RefSeq" id="WP_132704374.1">
    <property type="nucleotide sequence ID" value="NZ_SMGI01000002.1"/>
</dbReference>
<protein>
    <recommendedName>
        <fullName evidence="3">Outer membrane lipoprotein-sorting protein</fullName>
    </recommendedName>
</protein>
<dbReference type="PROSITE" id="PS51257">
    <property type="entry name" value="PROKAR_LIPOPROTEIN"/>
    <property type="match status" value="1"/>
</dbReference>
<sequence>MRSLFTILCICLLAVSCKSDKKQDAVDNVKEELSIAQKIANAHGFENWKNVTEVQFTFQVDRDTIKGSGRTWSWLPKKDSVYLKAGVQDVKYSRRDLDSLPKNADRAFINDKYWLLVPFQLIWDSGATLSEPKKAKAPISNNEMDMITILYPSEGGYTPGDAYDIYYDKDYLIKEWTFRKGNAPEPSLSNTFENYKDFNGIKIAIDHKKDNGSWNLNFTDVKVLTEN</sequence>
<organism evidence="1 2">
    <name type="scientific">Winogradskyella wandonensis</name>
    <dbReference type="NCBI Taxonomy" id="1442586"/>
    <lineage>
        <taxon>Bacteria</taxon>
        <taxon>Pseudomonadati</taxon>
        <taxon>Bacteroidota</taxon>
        <taxon>Flavobacteriia</taxon>
        <taxon>Flavobacteriales</taxon>
        <taxon>Flavobacteriaceae</taxon>
        <taxon>Winogradskyella</taxon>
    </lineage>
</organism>
<evidence type="ECO:0000313" key="1">
    <source>
        <dbReference type="EMBL" id="TCK67315.1"/>
    </source>
</evidence>
<evidence type="ECO:0000313" key="2">
    <source>
        <dbReference type="Proteomes" id="UP000295714"/>
    </source>
</evidence>
<keyword evidence="2" id="KW-1185">Reference proteome</keyword>
<name>A0A4R1KQH7_9FLAO</name>
<dbReference type="OrthoDB" id="892266at2"/>
<dbReference type="Proteomes" id="UP000295714">
    <property type="component" value="Unassembled WGS sequence"/>
</dbReference>
<evidence type="ECO:0008006" key="3">
    <source>
        <dbReference type="Google" id="ProtNLM"/>
    </source>
</evidence>
<accession>A0A4R1KQH7</accession>